<dbReference type="EC" id="2.7.1.4" evidence="11"/>
<evidence type="ECO:0000256" key="6">
    <source>
        <dbReference type="ARBA" id="ARBA00022777"/>
    </source>
</evidence>
<evidence type="ECO:0000313" key="14">
    <source>
        <dbReference type="EMBL" id="KRK12435.1"/>
    </source>
</evidence>
<keyword evidence="6 14" id="KW-0418">Kinase</keyword>
<dbReference type="PATRIC" id="fig|1423816.3.peg.2896"/>
<dbReference type="CDD" id="cd24067">
    <property type="entry name" value="ASKHA_NBD_ROK_BsFRK-like"/>
    <property type="match status" value="1"/>
</dbReference>
<dbReference type="Pfam" id="PF00480">
    <property type="entry name" value="ROK"/>
    <property type="match status" value="1"/>
</dbReference>
<dbReference type="FunFam" id="3.30.420.40:FF:000136">
    <property type="entry name" value="Putative fructokinase"/>
    <property type="match status" value="1"/>
</dbReference>
<dbReference type="PROSITE" id="PS01125">
    <property type="entry name" value="ROK"/>
    <property type="match status" value="1"/>
</dbReference>
<dbReference type="SUPFAM" id="SSF53067">
    <property type="entry name" value="Actin-like ATPase domain"/>
    <property type="match status" value="1"/>
</dbReference>
<dbReference type="EMBL" id="AZCT01000007">
    <property type="protein sequence ID" value="KRK12435.1"/>
    <property type="molecule type" value="Genomic_DNA"/>
</dbReference>
<evidence type="ECO:0000256" key="4">
    <source>
        <dbReference type="ARBA" id="ARBA00022723"/>
    </source>
</evidence>
<comment type="caution">
    <text evidence="14">The sequence shown here is derived from an EMBL/GenBank/DDBJ whole genome shotgun (WGS) entry which is preliminary data.</text>
</comment>
<name>A0A0R1EWV7_LACZE</name>
<proteinExistence type="inferred from homology"/>
<evidence type="ECO:0000256" key="1">
    <source>
        <dbReference type="ARBA" id="ARBA00001946"/>
    </source>
</evidence>
<evidence type="ECO:0000256" key="5">
    <source>
        <dbReference type="ARBA" id="ARBA00022741"/>
    </source>
</evidence>
<comment type="catalytic activity">
    <reaction evidence="12">
        <text>D-fructose + ATP = D-fructose 6-phosphate + ADP + H(+)</text>
        <dbReference type="Rhea" id="RHEA:16125"/>
        <dbReference type="ChEBI" id="CHEBI:15378"/>
        <dbReference type="ChEBI" id="CHEBI:30616"/>
        <dbReference type="ChEBI" id="CHEBI:37721"/>
        <dbReference type="ChEBI" id="CHEBI:61527"/>
        <dbReference type="ChEBI" id="CHEBI:456216"/>
        <dbReference type="EC" id="2.7.1.4"/>
    </reaction>
</comment>
<dbReference type="Gene3D" id="3.30.420.40">
    <property type="match status" value="2"/>
</dbReference>
<dbReference type="FunFam" id="3.30.420.40:FF:000153">
    <property type="entry name" value="Putative fructokinase"/>
    <property type="match status" value="1"/>
</dbReference>
<reference evidence="14 15" key="1">
    <citation type="journal article" date="2015" name="Genome Announc.">
        <title>Expanding the biotechnology potential of lactobacilli through comparative genomics of 213 strains and associated genera.</title>
        <authorList>
            <person name="Sun Z."/>
            <person name="Harris H.M."/>
            <person name="McCann A."/>
            <person name="Guo C."/>
            <person name="Argimon S."/>
            <person name="Zhang W."/>
            <person name="Yang X."/>
            <person name="Jeffery I.B."/>
            <person name="Cooney J.C."/>
            <person name="Kagawa T.F."/>
            <person name="Liu W."/>
            <person name="Song Y."/>
            <person name="Salvetti E."/>
            <person name="Wrobel A."/>
            <person name="Rasinkangas P."/>
            <person name="Parkhill J."/>
            <person name="Rea M.C."/>
            <person name="O'Sullivan O."/>
            <person name="Ritari J."/>
            <person name="Douillard F.P."/>
            <person name="Paul Ross R."/>
            <person name="Yang R."/>
            <person name="Briner A.E."/>
            <person name="Felis G.E."/>
            <person name="de Vos W.M."/>
            <person name="Barrangou R."/>
            <person name="Klaenhammer T.R."/>
            <person name="Caufield P.W."/>
            <person name="Cui Y."/>
            <person name="Zhang H."/>
            <person name="O'Toole P.W."/>
        </authorList>
    </citation>
    <scope>NUCLEOTIDE SEQUENCE [LARGE SCALE GENOMIC DNA]</scope>
    <source>
        <strain evidence="14 15">DSM 20178</strain>
    </source>
</reference>
<keyword evidence="8" id="KW-0067">ATP-binding</keyword>
<accession>A0A0R1EWV7</accession>
<comment type="similarity">
    <text evidence="2">Belongs to the ROK (NagC/XylR) family.</text>
</comment>
<keyword evidence="3" id="KW-0808">Transferase</keyword>
<dbReference type="InterPro" id="IPR049874">
    <property type="entry name" value="ROK_cs"/>
</dbReference>
<dbReference type="eggNOG" id="COG1940">
    <property type="taxonomic scope" value="Bacteria"/>
</dbReference>
<evidence type="ECO:0000256" key="12">
    <source>
        <dbReference type="ARBA" id="ARBA00048451"/>
    </source>
</evidence>
<evidence type="ECO:0000256" key="8">
    <source>
        <dbReference type="ARBA" id="ARBA00022840"/>
    </source>
</evidence>
<evidence type="ECO:0000313" key="15">
    <source>
        <dbReference type="Proteomes" id="UP000051984"/>
    </source>
</evidence>
<dbReference type="Proteomes" id="UP000051984">
    <property type="component" value="Unassembled WGS sequence"/>
</dbReference>
<evidence type="ECO:0000256" key="11">
    <source>
        <dbReference type="ARBA" id="ARBA00038887"/>
    </source>
</evidence>
<evidence type="ECO:0000256" key="13">
    <source>
        <dbReference type="ARBA" id="ARBA00074653"/>
    </source>
</evidence>
<dbReference type="RefSeq" id="WP_010492782.1">
    <property type="nucleotide sequence ID" value="NZ_AZCT01000007.1"/>
</dbReference>
<dbReference type="GO" id="GO:0008865">
    <property type="term" value="F:fructokinase activity"/>
    <property type="evidence" value="ECO:0007669"/>
    <property type="project" value="UniProtKB-EC"/>
</dbReference>
<dbReference type="InterPro" id="IPR051804">
    <property type="entry name" value="Carb_Metab_Reg_Kinase/Isom"/>
</dbReference>
<evidence type="ECO:0000256" key="10">
    <source>
        <dbReference type="ARBA" id="ARBA00023277"/>
    </source>
</evidence>
<evidence type="ECO:0000256" key="9">
    <source>
        <dbReference type="ARBA" id="ARBA00022842"/>
    </source>
</evidence>
<dbReference type="InterPro" id="IPR043129">
    <property type="entry name" value="ATPase_NBD"/>
</dbReference>
<keyword evidence="9" id="KW-0460">Magnesium</keyword>
<dbReference type="PANTHER" id="PTHR42742:SF3">
    <property type="entry name" value="FRUCTOKINASE"/>
    <property type="match status" value="1"/>
</dbReference>
<dbReference type="AlphaFoldDB" id="A0A0R1EWV7"/>
<sequence>MLGAIEAGGTKFVCAISENGIDIIDQETFPTTTPDETIAQVIGYFKAHPADRIGLASFGPIDVNRKSNQYGYITKTPKAGWQFFDILGTLQKHFPDTKFAFTTDVNAAAYGELKAGAGKGLNDLVYWTVGTGVGAGIVQNGQLLQGYSHPEAGHIILRRHPDDTFAGNCPFHGDCLEGMTSGPALQKHWGKPAKDLPADHPAWDLEAYYLAQACVDLTLTVAPEKIVFGGGVMHQQQLFPKIRDQFNRLLNDYVTVPPLDSYIVPIDLADNAGAIGAFLLAQTA</sequence>
<dbReference type="GO" id="GO:0046872">
    <property type="term" value="F:metal ion binding"/>
    <property type="evidence" value="ECO:0007669"/>
    <property type="project" value="UniProtKB-KW"/>
</dbReference>
<protein>
    <recommendedName>
        <fullName evidence="13">Fructokinase</fullName>
        <ecNumber evidence="11">2.7.1.4</ecNumber>
    </recommendedName>
</protein>
<evidence type="ECO:0000256" key="3">
    <source>
        <dbReference type="ARBA" id="ARBA00022679"/>
    </source>
</evidence>
<organism evidence="14 15">
    <name type="scientific">Lacticaseibacillus zeae DSM 20178 = KCTC 3804</name>
    <dbReference type="NCBI Taxonomy" id="1423816"/>
    <lineage>
        <taxon>Bacteria</taxon>
        <taxon>Bacillati</taxon>
        <taxon>Bacillota</taxon>
        <taxon>Bacilli</taxon>
        <taxon>Lactobacillales</taxon>
        <taxon>Lactobacillaceae</taxon>
        <taxon>Lacticaseibacillus</taxon>
    </lineage>
</organism>
<comment type="cofactor">
    <cofactor evidence="1">
        <name>Mg(2+)</name>
        <dbReference type="ChEBI" id="CHEBI:18420"/>
    </cofactor>
</comment>
<evidence type="ECO:0000256" key="7">
    <source>
        <dbReference type="ARBA" id="ARBA00022833"/>
    </source>
</evidence>
<dbReference type="InterPro" id="IPR000600">
    <property type="entry name" value="ROK"/>
</dbReference>
<gene>
    <name evidence="14" type="ORF">FD51_GL002783</name>
</gene>
<dbReference type="GO" id="GO:0005524">
    <property type="term" value="F:ATP binding"/>
    <property type="evidence" value="ECO:0007669"/>
    <property type="project" value="UniProtKB-KW"/>
</dbReference>
<dbReference type="PANTHER" id="PTHR42742">
    <property type="entry name" value="TRANSCRIPTIONAL REPRESSOR MPRA"/>
    <property type="match status" value="1"/>
</dbReference>
<keyword evidence="10" id="KW-0119">Carbohydrate metabolism</keyword>
<evidence type="ECO:0000256" key="2">
    <source>
        <dbReference type="ARBA" id="ARBA00006479"/>
    </source>
</evidence>
<keyword evidence="5" id="KW-0547">Nucleotide-binding</keyword>
<keyword evidence="4" id="KW-0479">Metal-binding</keyword>
<keyword evidence="7" id="KW-0862">Zinc</keyword>